<feature type="compositionally biased region" description="Polar residues" evidence="1">
    <location>
        <begin position="1"/>
        <end position="15"/>
    </location>
</feature>
<reference evidence="2" key="1">
    <citation type="submission" date="2023-01" db="EMBL/GenBank/DDBJ databases">
        <title>Exophiala dermititidis isolated from Cystic Fibrosis Patient.</title>
        <authorList>
            <person name="Kurbessoian T."/>
            <person name="Crocker A."/>
            <person name="Murante D."/>
            <person name="Hogan D.A."/>
            <person name="Stajich J.E."/>
        </authorList>
    </citation>
    <scope>NUCLEOTIDE SEQUENCE</scope>
    <source>
        <strain evidence="2">Ex8</strain>
    </source>
</reference>
<proteinExistence type="predicted"/>
<dbReference type="EMBL" id="JAJGCB010000012">
    <property type="protein sequence ID" value="KAJ8989852.1"/>
    <property type="molecule type" value="Genomic_DNA"/>
</dbReference>
<feature type="compositionally biased region" description="Basic and acidic residues" evidence="1">
    <location>
        <begin position="20"/>
        <end position="31"/>
    </location>
</feature>
<evidence type="ECO:0000313" key="2">
    <source>
        <dbReference type="EMBL" id="KAJ8989852.1"/>
    </source>
</evidence>
<name>A0AAN6ITD7_EXODE</name>
<protein>
    <submittedName>
        <fullName evidence="2">Uncharacterized protein</fullName>
    </submittedName>
</protein>
<feature type="region of interest" description="Disordered" evidence="1">
    <location>
        <begin position="1"/>
        <end position="47"/>
    </location>
</feature>
<sequence length="108" mass="12223">MTQAESTASKTTKSPILQPKDARSDHSRVEEWNGMDGMDDDGDVSMVPRWQGSVLSTQQSSLLRRDCHWARRACSATAYADRRRTAYSLMNINIMQCDVCRLHSNSIE</sequence>
<evidence type="ECO:0000313" key="3">
    <source>
        <dbReference type="Proteomes" id="UP001161757"/>
    </source>
</evidence>
<gene>
    <name evidence="2" type="ORF">HRR80_005994</name>
</gene>
<accession>A0AAN6ITD7</accession>
<comment type="caution">
    <text evidence="2">The sequence shown here is derived from an EMBL/GenBank/DDBJ whole genome shotgun (WGS) entry which is preliminary data.</text>
</comment>
<dbReference type="AlphaFoldDB" id="A0AAN6ITD7"/>
<evidence type="ECO:0000256" key="1">
    <source>
        <dbReference type="SAM" id="MobiDB-lite"/>
    </source>
</evidence>
<organism evidence="2 3">
    <name type="scientific">Exophiala dermatitidis</name>
    <name type="common">Black yeast-like fungus</name>
    <name type="synonym">Wangiella dermatitidis</name>
    <dbReference type="NCBI Taxonomy" id="5970"/>
    <lineage>
        <taxon>Eukaryota</taxon>
        <taxon>Fungi</taxon>
        <taxon>Dikarya</taxon>
        <taxon>Ascomycota</taxon>
        <taxon>Pezizomycotina</taxon>
        <taxon>Eurotiomycetes</taxon>
        <taxon>Chaetothyriomycetidae</taxon>
        <taxon>Chaetothyriales</taxon>
        <taxon>Herpotrichiellaceae</taxon>
        <taxon>Exophiala</taxon>
    </lineage>
</organism>
<dbReference type="Proteomes" id="UP001161757">
    <property type="component" value="Unassembled WGS sequence"/>
</dbReference>